<organism evidence="1 2">
    <name type="scientific">Cryptolaemus montrouzieri</name>
    <dbReference type="NCBI Taxonomy" id="559131"/>
    <lineage>
        <taxon>Eukaryota</taxon>
        <taxon>Metazoa</taxon>
        <taxon>Ecdysozoa</taxon>
        <taxon>Arthropoda</taxon>
        <taxon>Hexapoda</taxon>
        <taxon>Insecta</taxon>
        <taxon>Pterygota</taxon>
        <taxon>Neoptera</taxon>
        <taxon>Endopterygota</taxon>
        <taxon>Coleoptera</taxon>
        <taxon>Polyphaga</taxon>
        <taxon>Cucujiformia</taxon>
        <taxon>Coccinelloidea</taxon>
        <taxon>Coccinellidae</taxon>
        <taxon>Scymninae</taxon>
        <taxon>Scymnini</taxon>
        <taxon>Cryptolaemus</taxon>
    </lineage>
</organism>
<proteinExistence type="predicted"/>
<reference evidence="1 2" key="1">
    <citation type="journal article" date="2021" name="BMC Biol.">
        <title>Horizontally acquired antibacterial genes associated with adaptive radiation of ladybird beetles.</title>
        <authorList>
            <person name="Li H.S."/>
            <person name="Tang X.F."/>
            <person name="Huang Y.H."/>
            <person name="Xu Z.Y."/>
            <person name="Chen M.L."/>
            <person name="Du X.Y."/>
            <person name="Qiu B.Y."/>
            <person name="Chen P.T."/>
            <person name="Zhang W."/>
            <person name="Slipinski A."/>
            <person name="Escalona H.E."/>
            <person name="Waterhouse R.M."/>
            <person name="Zwick A."/>
            <person name="Pang H."/>
        </authorList>
    </citation>
    <scope>NUCLEOTIDE SEQUENCE [LARGE SCALE GENOMIC DNA]</scope>
    <source>
        <strain evidence="1">SYSU2018</strain>
    </source>
</reference>
<accession>A0ABD2P8H8</accession>
<protein>
    <submittedName>
        <fullName evidence="1">Uncharacterized protein</fullName>
    </submittedName>
</protein>
<dbReference type="EMBL" id="JABFTP020000185">
    <property type="protein sequence ID" value="KAL3287155.1"/>
    <property type="molecule type" value="Genomic_DNA"/>
</dbReference>
<comment type="caution">
    <text evidence="1">The sequence shown here is derived from an EMBL/GenBank/DDBJ whole genome shotgun (WGS) entry which is preliminary data.</text>
</comment>
<evidence type="ECO:0000313" key="2">
    <source>
        <dbReference type="Proteomes" id="UP001516400"/>
    </source>
</evidence>
<dbReference type="AlphaFoldDB" id="A0ABD2P8H8"/>
<keyword evidence="2" id="KW-1185">Reference proteome</keyword>
<dbReference type="Proteomes" id="UP001516400">
    <property type="component" value="Unassembled WGS sequence"/>
</dbReference>
<evidence type="ECO:0000313" key="1">
    <source>
        <dbReference type="EMBL" id="KAL3287155.1"/>
    </source>
</evidence>
<name>A0ABD2P8H8_9CUCU</name>
<gene>
    <name evidence="1" type="ORF">HHI36_001634</name>
</gene>
<sequence length="154" mass="17671">MKTCWKQGVLQWRRENPYCQLGKQHFAPILENSIQSCETITNGFRACGLSPWNSNSIDFSKCLGKNISQAAPSSEKVSSKEKSIDFEKFTNFLNAKTIVELEKGIVDEEHGDNYPTPDNHSIDQEIDDTLIDIEISEFELNENYKLEYTEEEIL</sequence>